<dbReference type="AlphaFoldDB" id="A0A967KBV8"/>
<dbReference type="SUPFAM" id="SSF53335">
    <property type="entry name" value="S-adenosyl-L-methionine-dependent methyltransferases"/>
    <property type="match status" value="1"/>
</dbReference>
<keyword evidence="3" id="KW-0808">Transferase</keyword>
<dbReference type="EC" id="2.1.1.-" evidence="4"/>
<dbReference type="Pfam" id="PF04072">
    <property type="entry name" value="LCM"/>
    <property type="match status" value="1"/>
</dbReference>
<keyword evidence="2 4" id="KW-0489">Methyltransferase</keyword>
<comment type="similarity">
    <text evidence="1 4">Belongs to the UPF0677 family.</text>
</comment>
<protein>
    <recommendedName>
        <fullName evidence="4">S-adenosyl-L-methionine-dependent methyltransferase</fullName>
        <ecNumber evidence="4">2.1.1.-</ecNumber>
    </recommendedName>
</protein>
<accession>A0A967KBV8</accession>
<evidence type="ECO:0000256" key="3">
    <source>
        <dbReference type="ARBA" id="ARBA00022679"/>
    </source>
</evidence>
<dbReference type="Gene3D" id="3.40.50.150">
    <property type="entry name" value="Vaccinia Virus protein VP39"/>
    <property type="match status" value="1"/>
</dbReference>
<dbReference type="EMBL" id="JAAQPH010000042">
    <property type="protein sequence ID" value="NIA72373.1"/>
    <property type="molecule type" value="Genomic_DNA"/>
</dbReference>
<dbReference type="InterPro" id="IPR007213">
    <property type="entry name" value="Ppm1/Ppm2/Tcmp"/>
</dbReference>
<dbReference type="InterPro" id="IPR029063">
    <property type="entry name" value="SAM-dependent_MTases_sf"/>
</dbReference>
<keyword evidence="4" id="KW-0949">S-adenosyl-L-methionine</keyword>
<evidence type="ECO:0000313" key="5">
    <source>
        <dbReference type="EMBL" id="NIA72373.1"/>
    </source>
</evidence>
<proteinExistence type="inferred from homology"/>
<dbReference type="GO" id="GO:0032259">
    <property type="term" value="P:methylation"/>
    <property type="evidence" value="ECO:0007669"/>
    <property type="project" value="UniProtKB-KW"/>
</dbReference>
<evidence type="ECO:0000256" key="2">
    <source>
        <dbReference type="ARBA" id="ARBA00022603"/>
    </source>
</evidence>
<dbReference type="NCBIfam" id="TIGR00027">
    <property type="entry name" value="mthyl_TIGR00027"/>
    <property type="match status" value="1"/>
</dbReference>
<sequence>MKPNEFSRSALIVSLMRAVHSQSDQEPIINDQFGMALVSGEERAALGALLFGQINKAASMNGLPEGPAKLVNVMRAYPGYGNVILRTRYSEDRLADAMKGGIAQYVIVGAGMDSFAFRRLDLKHTLRIIEIDHPATQAMKLERLAAANLHLSENVCHIPADLEQTTVQESLHGSPFDPQQPAFFSWLGVSPYLTWQANTAAIRSIAQSAAPMSELVFNYVSPQMGQLSVPAPEQKRPRTNEPILSRPKPGAIRMELEGAGFEIIEDVGSAEIIERYCAGRSDGLAPTNSFRIVHARKASLQGTVLT</sequence>
<dbReference type="PANTHER" id="PTHR43619">
    <property type="entry name" value="S-ADENOSYL-L-METHIONINE-DEPENDENT METHYLTRANSFERASE YKTD-RELATED"/>
    <property type="match status" value="1"/>
</dbReference>
<reference evidence="5" key="1">
    <citation type="submission" date="2020-03" db="EMBL/GenBank/DDBJ databases">
        <title>Genome of Pelagibius litoralis DSM 21314T.</title>
        <authorList>
            <person name="Wang G."/>
        </authorList>
    </citation>
    <scope>NUCLEOTIDE SEQUENCE</scope>
    <source>
        <strain evidence="5">DSM 21314</strain>
    </source>
</reference>
<evidence type="ECO:0000313" key="6">
    <source>
        <dbReference type="Proteomes" id="UP000761264"/>
    </source>
</evidence>
<keyword evidence="6" id="KW-1185">Reference proteome</keyword>
<dbReference type="RefSeq" id="WP_167231654.1">
    <property type="nucleotide sequence ID" value="NZ_JAAQPH010000042.1"/>
</dbReference>
<gene>
    <name evidence="5" type="ORF">HBA54_27675</name>
</gene>
<dbReference type="Proteomes" id="UP000761264">
    <property type="component" value="Unassembled WGS sequence"/>
</dbReference>
<dbReference type="PANTHER" id="PTHR43619:SF2">
    <property type="entry name" value="S-ADENOSYL-L-METHIONINE-DEPENDENT METHYLTRANSFERASES SUPERFAMILY PROTEIN"/>
    <property type="match status" value="1"/>
</dbReference>
<name>A0A967KBV8_9PROT</name>
<comment type="function">
    <text evidence="4">Exhibits S-adenosyl-L-methionine-dependent methyltransferase activity.</text>
</comment>
<dbReference type="InterPro" id="IPR011610">
    <property type="entry name" value="SAM_mthyl_Trfase_ML2640-like"/>
</dbReference>
<evidence type="ECO:0000256" key="1">
    <source>
        <dbReference type="ARBA" id="ARBA00008138"/>
    </source>
</evidence>
<organism evidence="5 6">
    <name type="scientific">Pelagibius litoralis</name>
    <dbReference type="NCBI Taxonomy" id="374515"/>
    <lineage>
        <taxon>Bacteria</taxon>
        <taxon>Pseudomonadati</taxon>
        <taxon>Pseudomonadota</taxon>
        <taxon>Alphaproteobacteria</taxon>
        <taxon>Rhodospirillales</taxon>
        <taxon>Rhodovibrionaceae</taxon>
        <taxon>Pelagibius</taxon>
    </lineage>
</organism>
<evidence type="ECO:0000256" key="4">
    <source>
        <dbReference type="RuleBase" id="RU362030"/>
    </source>
</evidence>
<comment type="caution">
    <text evidence="5">The sequence shown here is derived from an EMBL/GenBank/DDBJ whole genome shotgun (WGS) entry which is preliminary data.</text>
</comment>
<dbReference type="GO" id="GO:0008168">
    <property type="term" value="F:methyltransferase activity"/>
    <property type="evidence" value="ECO:0007669"/>
    <property type="project" value="UniProtKB-UniRule"/>
</dbReference>